<evidence type="ECO:0000313" key="4">
    <source>
        <dbReference type="Proteomes" id="UP001082899"/>
    </source>
</evidence>
<keyword evidence="4" id="KW-1185">Reference proteome</keyword>
<reference evidence="3" key="1">
    <citation type="submission" date="2022-11" db="EMBL/GenBank/DDBJ databases">
        <title>Robbsia betulipollinis sp. nov., isolated from pollen of birch (Betula pendula).</title>
        <authorList>
            <person name="Shi H."/>
            <person name="Ambika Manirajan B."/>
            <person name="Ratering S."/>
            <person name="Geissler-Plaum R."/>
            <person name="Schnell S."/>
        </authorList>
    </citation>
    <scope>NUCLEOTIDE SEQUENCE</scope>
    <source>
        <strain evidence="3">Bb-Pol-6</strain>
    </source>
</reference>
<dbReference type="EMBL" id="JAPMXC010000003">
    <property type="protein sequence ID" value="MCY0388198.1"/>
    <property type="molecule type" value="Genomic_DNA"/>
</dbReference>
<dbReference type="Pfam" id="PF13416">
    <property type="entry name" value="SBP_bac_8"/>
    <property type="match status" value="1"/>
</dbReference>
<dbReference type="PANTHER" id="PTHR30006">
    <property type="entry name" value="THIAMINE-BINDING PERIPLASMIC PROTEIN-RELATED"/>
    <property type="match status" value="1"/>
</dbReference>
<proteinExistence type="predicted"/>
<comment type="caution">
    <text evidence="3">The sequence shown here is derived from an EMBL/GenBank/DDBJ whole genome shotgun (WGS) entry which is preliminary data.</text>
</comment>
<evidence type="ECO:0000256" key="1">
    <source>
        <dbReference type="ARBA" id="ARBA00022729"/>
    </source>
</evidence>
<dbReference type="Proteomes" id="UP001082899">
    <property type="component" value="Unassembled WGS sequence"/>
</dbReference>
<feature type="chain" id="PRO_5046980003" evidence="2">
    <location>
        <begin position="21"/>
        <end position="358"/>
    </location>
</feature>
<dbReference type="InterPro" id="IPR006311">
    <property type="entry name" value="TAT_signal"/>
</dbReference>
<evidence type="ECO:0000256" key="2">
    <source>
        <dbReference type="SAM" id="SignalP"/>
    </source>
</evidence>
<dbReference type="RefSeq" id="WP_267848095.1">
    <property type="nucleotide sequence ID" value="NZ_JAPMXC010000003.1"/>
</dbReference>
<sequence length="358" mass="38833">MAPILPRRRFLQLSSGLALAPVLGATAATLTSVTARAADAPRTVTVGTWGGDYQNLLESQIATPLLKPEGIDVSFLTGDQVSRMTKLRAERTARRPSMDVACLADIDMYTMNEAGLLLAPDLSKVQNARNIFPTLSSPFAVPHIFSGMVIVYNTDYVKTAPDSFTVAFDAKFKGKVGFSDILYNFNAMMGSLSAGKGASDLKAGADFLRQLKANKPRVYPSNEAVAAALKSGEIWMTCMWKARALQWRQAGVPLGFAFDKNGAVPAVFQAAIPKNIRQPDTAYRFLSGMLDPRAQVGFAEKMGYAPTIRNAGLPAGLQARVGFTDAQIEKFQKLDYAKLNADKEALLTYWNTDFKVGL</sequence>
<dbReference type="Gene3D" id="3.40.190.10">
    <property type="entry name" value="Periplasmic binding protein-like II"/>
    <property type="match status" value="2"/>
</dbReference>
<evidence type="ECO:0000313" key="3">
    <source>
        <dbReference type="EMBL" id="MCY0388198.1"/>
    </source>
</evidence>
<accession>A0ABT3ZNS7</accession>
<dbReference type="PROSITE" id="PS51318">
    <property type="entry name" value="TAT"/>
    <property type="match status" value="1"/>
</dbReference>
<feature type="signal peptide" evidence="2">
    <location>
        <begin position="1"/>
        <end position="20"/>
    </location>
</feature>
<organism evidence="3 4">
    <name type="scientific">Robbsia betulipollinis</name>
    <dbReference type="NCBI Taxonomy" id="2981849"/>
    <lineage>
        <taxon>Bacteria</taxon>
        <taxon>Pseudomonadati</taxon>
        <taxon>Pseudomonadota</taxon>
        <taxon>Betaproteobacteria</taxon>
        <taxon>Burkholderiales</taxon>
        <taxon>Burkholderiaceae</taxon>
        <taxon>Robbsia</taxon>
    </lineage>
</organism>
<dbReference type="PANTHER" id="PTHR30006:SF2">
    <property type="entry name" value="ABC TRANSPORTER SUBSTRATE-BINDING PROTEIN"/>
    <property type="match status" value="1"/>
</dbReference>
<dbReference type="InterPro" id="IPR006059">
    <property type="entry name" value="SBP"/>
</dbReference>
<protein>
    <submittedName>
        <fullName evidence="3">Extracellular solute-binding protein</fullName>
    </submittedName>
</protein>
<dbReference type="SUPFAM" id="SSF53850">
    <property type="entry name" value="Periplasmic binding protein-like II"/>
    <property type="match status" value="1"/>
</dbReference>
<keyword evidence="1 2" id="KW-0732">Signal</keyword>
<name>A0ABT3ZNS7_9BURK</name>
<gene>
    <name evidence="3" type="ORF">OVY01_13320</name>
</gene>